<evidence type="ECO:0008006" key="5">
    <source>
        <dbReference type="Google" id="ProtNLM"/>
    </source>
</evidence>
<dbReference type="EMBL" id="JANCYU010000045">
    <property type="protein sequence ID" value="KAK4526933.1"/>
    <property type="molecule type" value="Genomic_DNA"/>
</dbReference>
<keyword evidence="1" id="KW-0175">Coiled coil</keyword>
<evidence type="ECO:0000256" key="2">
    <source>
        <dbReference type="SAM" id="MobiDB-lite"/>
    </source>
</evidence>
<evidence type="ECO:0000256" key="1">
    <source>
        <dbReference type="SAM" id="Coils"/>
    </source>
</evidence>
<feature type="compositionally biased region" description="Basic and acidic residues" evidence="2">
    <location>
        <begin position="254"/>
        <end position="283"/>
    </location>
</feature>
<dbReference type="Proteomes" id="UP001300502">
    <property type="component" value="Unassembled WGS sequence"/>
</dbReference>
<reference evidence="3 4" key="1">
    <citation type="submission" date="2022-07" db="EMBL/GenBank/DDBJ databases">
        <title>Genome-wide signatures of adaptation to extreme environments.</title>
        <authorList>
            <person name="Cho C.H."/>
            <person name="Yoon H.S."/>
        </authorList>
    </citation>
    <scope>NUCLEOTIDE SEQUENCE [LARGE SCALE GENOMIC DNA]</scope>
    <source>
        <strain evidence="3 4">108.79 E11</strain>
    </source>
</reference>
<comment type="caution">
    <text evidence="3">The sequence shown here is derived from an EMBL/GenBank/DDBJ whole genome shotgun (WGS) entry which is preliminary data.</text>
</comment>
<feature type="region of interest" description="Disordered" evidence="2">
    <location>
        <begin position="234"/>
        <end position="283"/>
    </location>
</feature>
<feature type="coiled-coil region" evidence="1">
    <location>
        <begin position="178"/>
        <end position="205"/>
    </location>
</feature>
<name>A0AAV9II60_9RHOD</name>
<evidence type="ECO:0000313" key="4">
    <source>
        <dbReference type="Proteomes" id="UP001300502"/>
    </source>
</evidence>
<gene>
    <name evidence="3" type="ORF">GAYE_SCF29G4852</name>
</gene>
<accession>A0AAV9II60</accession>
<evidence type="ECO:0000313" key="3">
    <source>
        <dbReference type="EMBL" id="KAK4526933.1"/>
    </source>
</evidence>
<organism evidence="3 4">
    <name type="scientific">Galdieria yellowstonensis</name>
    <dbReference type="NCBI Taxonomy" id="3028027"/>
    <lineage>
        <taxon>Eukaryota</taxon>
        <taxon>Rhodophyta</taxon>
        <taxon>Bangiophyceae</taxon>
        <taxon>Galdieriales</taxon>
        <taxon>Galdieriaceae</taxon>
        <taxon>Galdieria</taxon>
    </lineage>
</organism>
<sequence>MLGDYSFVPSIMDPFDENGTQGAAWQVQYDNIEPLEYENTLNDSTNPWCSESTEKYCGIDAGSDFSVVRDEYEFSSQAFGDASQKPDMSVFSCAPLLGARLEEQPYPNKALEGPFKSLQPDFYPESEKKRVFCYNEQYSSSLPENLHSWSLRARCSSDDSCDREIERGLKWTENSTCLGTLQERVRLLEEENYKLNMQVSRYKEENSMLREALDRFRSSRSLCGAETRTSVCYPESEEDSSSKVQERRKRRRRKGEDISSPKRQESESRGSEESEREEREQCNEEENYFYHKLDSLYLKSNRQNNVTTNPAEFVSLVKDMTEPLMKTDPARAATLTMFIFALALGLFSFQCRSSLGTQAHQTQYMERVLWNSLQDCMKDCCFKGSLVSEMRNGFVGISTPNSPHLEDVDRIMKSYLDTSGGQVLKETSPEVNTEFQHAFDDPSFGDDSIEVTGNYVSSWEQLVGLDKFGGEEFGGD</sequence>
<keyword evidence="4" id="KW-1185">Reference proteome</keyword>
<dbReference type="AlphaFoldDB" id="A0AAV9II60"/>
<protein>
    <recommendedName>
        <fullName evidence="5">BZIP domain-containing protein</fullName>
    </recommendedName>
</protein>
<proteinExistence type="predicted"/>